<keyword evidence="1 3" id="KW-0863">Zinc-finger</keyword>
<name>A0AAV6TQA3_9ARAC</name>
<dbReference type="AlphaFoldDB" id="A0AAV6TQA3"/>
<feature type="domain" description="RING-type" evidence="4">
    <location>
        <begin position="150"/>
        <end position="189"/>
    </location>
</feature>
<dbReference type="InterPro" id="IPR013083">
    <property type="entry name" value="Znf_RING/FYVE/PHD"/>
</dbReference>
<evidence type="ECO:0000313" key="5">
    <source>
        <dbReference type="EMBL" id="KAG8173834.1"/>
    </source>
</evidence>
<evidence type="ECO:0000259" key="4">
    <source>
        <dbReference type="PROSITE" id="PS50089"/>
    </source>
</evidence>
<protein>
    <recommendedName>
        <fullName evidence="4">RING-type domain-containing protein</fullName>
    </recommendedName>
</protein>
<organism evidence="5 6">
    <name type="scientific">Oedothorax gibbosus</name>
    <dbReference type="NCBI Taxonomy" id="931172"/>
    <lineage>
        <taxon>Eukaryota</taxon>
        <taxon>Metazoa</taxon>
        <taxon>Ecdysozoa</taxon>
        <taxon>Arthropoda</taxon>
        <taxon>Chelicerata</taxon>
        <taxon>Arachnida</taxon>
        <taxon>Araneae</taxon>
        <taxon>Araneomorphae</taxon>
        <taxon>Entelegynae</taxon>
        <taxon>Araneoidea</taxon>
        <taxon>Linyphiidae</taxon>
        <taxon>Erigoninae</taxon>
        <taxon>Oedothorax</taxon>
    </lineage>
</organism>
<evidence type="ECO:0000256" key="1">
    <source>
        <dbReference type="ARBA" id="ARBA00022771"/>
    </source>
</evidence>
<dbReference type="EMBL" id="JAFNEN010001470">
    <property type="protein sequence ID" value="KAG8173834.1"/>
    <property type="molecule type" value="Genomic_DNA"/>
</dbReference>
<dbReference type="GO" id="GO:0008270">
    <property type="term" value="F:zinc ion binding"/>
    <property type="evidence" value="ECO:0007669"/>
    <property type="project" value="UniProtKB-KW"/>
</dbReference>
<evidence type="ECO:0000313" key="6">
    <source>
        <dbReference type="Proteomes" id="UP000827092"/>
    </source>
</evidence>
<proteinExistence type="predicted"/>
<dbReference type="Gene3D" id="3.30.40.10">
    <property type="entry name" value="Zinc/RING finger domain, C3HC4 (zinc finger)"/>
    <property type="match status" value="1"/>
</dbReference>
<evidence type="ECO:0000256" key="2">
    <source>
        <dbReference type="ARBA" id="ARBA00022833"/>
    </source>
</evidence>
<dbReference type="PANTHER" id="PTHR15315:SF26">
    <property type="entry name" value="E3 UBIQUITIN-PROTEIN LIGASE NRDP1"/>
    <property type="match status" value="1"/>
</dbReference>
<accession>A0AAV6TQA3</accession>
<dbReference type="Pfam" id="PF13639">
    <property type="entry name" value="zf-RING_2"/>
    <property type="match status" value="1"/>
</dbReference>
<evidence type="ECO:0000256" key="3">
    <source>
        <dbReference type="PROSITE-ProRule" id="PRU00175"/>
    </source>
</evidence>
<dbReference type="PROSITE" id="PS50089">
    <property type="entry name" value="ZF_RING_2"/>
    <property type="match status" value="1"/>
</dbReference>
<keyword evidence="2" id="KW-0862">Zinc</keyword>
<dbReference type="SUPFAM" id="SSF57850">
    <property type="entry name" value="RING/U-box"/>
    <property type="match status" value="1"/>
</dbReference>
<dbReference type="PANTHER" id="PTHR15315">
    <property type="entry name" value="RING FINGER PROTEIN 41, 151"/>
    <property type="match status" value="1"/>
</dbReference>
<dbReference type="InterPro" id="IPR001841">
    <property type="entry name" value="Znf_RING"/>
</dbReference>
<reference evidence="5 6" key="1">
    <citation type="journal article" date="2022" name="Nat. Ecol. Evol.">
        <title>A masculinizing supergene underlies an exaggerated male reproductive morph in a spider.</title>
        <authorList>
            <person name="Hendrickx F."/>
            <person name="De Corte Z."/>
            <person name="Sonet G."/>
            <person name="Van Belleghem S.M."/>
            <person name="Kostlbacher S."/>
            <person name="Vangestel C."/>
        </authorList>
    </citation>
    <scope>NUCLEOTIDE SEQUENCE [LARGE SCALE GENOMIC DNA]</scope>
    <source>
        <strain evidence="5">W744_W776</strain>
    </source>
</reference>
<keyword evidence="1 3" id="KW-0479">Metal-binding</keyword>
<comment type="caution">
    <text evidence="5">The sequence shown here is derived from an EMBL/GenBank/DDBJ whole genome shotgun (WGS) entry which is preliminary data.</text>
</comment>
<gene>
    <name evidence="5" type="ORF">JTE90_016323</name>
</gene>
<sequence>MAYKFKSRADLFGFTEYMIMCSKVLQAVDIDDGSDLVEPRHVVNFLAFVSNFNISMENIFARQDLIWNPFSDLAADLLENLAKKYTSSRVPVIHFLWKDFLLPKVYNLLRLSWPTTCLTREQMETMASQLKGALYCHTWPDSFFETAEECMICMNICITTKQKMICGHWGCEECIMRWLKVVNSCPFCRGVIFSDLNRNRE</sequence>
<keyword evidence="6" id="KW-1185">Reference proteome</keyword>
<dbReference type="Proteomes" id="UP000827092">
    <property type="component" value="Unassembled WGS sequence"/>
</dbReference>